<keyword evidence="3" id="KW-1185">Reference proteome</keyword>
<dbReference type="Proteomes" id="UP000199622">
    <property type="component" value="Unassembled WGS sequence"/>
</dbReference>
<sequence>MAQGAGRSCATSCAVNPVARVSRSRTVVISSIDEAAQRAAVSALSGWAPPKEPSLARASAADRIRPRNTRRCRASGRSTSRPKPSMQVATDRSCAADGSRRSPGCAVDQLRQRECEGKRASSAGPSRPAYLPNRLEAHEPAKAKRAKKKIGRRHEPSRSSRPRGRDHSTEVSPTEMVHDPPRVRVAASPPAMSARVKRVAARSARVSSTPADEMITVAKTITSSPASRTRPRFPGPHRHRGATTAETTKTAASTAGTASSKRSRCDFSRAPRPHHRAYRPSKAERSSPGAAPMRDPAANRGRTASADLSSPRSAAGTPNAAGVRPGPTAPARGTSPARVRLPPGAASRSSAGVRLRSASHNPSRTRHRGESSNGSAALHPHGSGLVLTEASSYAHQGRAGWRPSDRTGPRGDPATCSGATRSPRCRR</sequence>
<name>A0A1H4NWK0_9PSEU</name>
<feature type="compositionally biased region" description="Basic residues" evidence="1">
    <location>
        <begin position="229"/>
        <end position="241"/>
    </location>
</feature>
<feature type="compositionally biased region" description="Basic residues" evidence="1">
    <location>
        <begin position="143"/>
        <end position="152"/>
    </location>
</feature>
<gene>
    <name evidence="2" type="ORF">SAMN04489727_2174</name>
</gene>
<reference evidence="3" key="1">
    <citation type="submission" date="2016-10" db="EMBL/GenBank/DDBJ databases">
        <authorList>
            <person name="Varghese N."/>
            <person name="Submissions S."/>
        </authorList>
    </citation>
    <scope>NUCLEOTIDE SEQUENCE [LARGE SCALE GENOMIC DNA]</scope>
    <source>
        <strain evidence="3">DSM 44544</strain>
    </source>
</reference>
<evidence type="ECO:0000313" key="3">
    <source>
        <dbReference type="Proteomes" id="UP000199622"/>
    </source>
</evidence>
<dbReference type="EMBL" id="FNSO01000004">
    <property type="protein sequence ID" value="SEB99553.1"/>
    <property type="molecule type" value="Genomic_DNA"/>
</dbReference>
<proteinExistence type="predicted"/>
<feature type="compositionally biased region" description="Basic and acidic residues" evidence="1">
    <location>
        <begin position="153"/>
        <end position="169"/>
    </location>
</feature>
<feature type="compositionally biased region" description="Polar residues" evidence="1">
    <location>
        <begin position="76"/>
        <end position="90"/>
    </location>
</feature>
<feature type="compositionally biased region" description="Basic and acidic residues" evidence="1">
    <location>
        <begin position="110"/>
        <end position="119"/>
    </location>
</feature>
<protein>
    <submittedName>
        <fullName evidence="2">Uncharacterized protein</fullName>
    </submittedName>
</protein>
<organism evidence="2 3">
    <name type="scientific">Amycolatopsis tolypomycina</name>
    <dbReference type="NCBI Taxonomy" id="208445"/>
    <lineage>
        <taxon>Bacteria</taxon>
        <taxon>Bacillati</taxon>
        <taxon>Actinomycetota</taxon>
        <taxon>Actinomycetes</taxon>
        <taxon>Pseudonocardiales</taxon>
        <taxon>Pseudonocardiaceae</taxon>
        <taxon>Amycolatopsis</taxon>
    </lineage>
</organism>
<accession>A0A1H4NWK0</accession>
<evidence type="ECO:0000256" key="1">
    <source>
        <dbReference type="SAM" id="MobiDB-lite"/>
    </source>
</evidence>
<dbReference type="AlphaFoldDB" id="A0A1H4NWK0"/>
<feature type="compositionally biased region" description="Low complexity" evidence="1">
    <location>
        <begin position="242"/>
        <end position="260"/>
    </location>
</feature>
<feature type="compositionally biased region" description="Low complexity" evidence="1">
    <location>
        <begin position="183"/>
        <end position="194"/>
    </location>
</feature>
<feature type="region of interest" description="Disordered" evidence="1">
    <location>
        <begin position="42"/>
        <end position="427"/>
    </location>
</feature>
<evidence type="ECO:0000313" key="2">
    <source>
        <dbReference type="EMBL" id="SEB99553.1"/>
    </source>
</evidence>